<comment type="caution">
    <text evidence="6">The sequence shown here is derived from an EMBL/GenBank/DDBJ whole genome shotgun (WGS) entry which is preliminary data.</text>
</comment>
<protein>
    <submittedName>
        <fullName evidence="6">Thiol:disulfide interchange protein DsbA/DsbL</fullName>
    </submittedName>
</protein>
<dbReference type="Gene3D" id="3.40.30.10">
    <property type="entry name" value="Glutaredoxin"/>
    <property type="match status" value="1"/>
</dbReference>
<dbReference type="InterPro" id="IPR013766">
    <property type="entry name" value="Thioredoxin_domain"/>
</dbReference>
<feature type="compositionally biased region" description="Pro residues" evidence="3">
    <location>
        <begin position="80"/>
        <end position="89"/>
    </location>
</feature>
<dbReference type="InterPro" id="IPR023205">
    <property type="entry name" value="DsbA/DsbL"/>
</dbReference>
<sequence length="276" mass="28976">MNQRLGLLPLLLTVLLAACSQNDAPADAAPPPTTAQPAPTDADAAAPADADAAPDASTDAAPAAEAADVPDDAPAVAAAPPAPQGPEPQPGTDYVEIPNGQPYQPLNGQIEVVEVFGYTCPACAQFEPLLSAWKRRQPADVRVTAVAAPFGGYWMPYARAYFAAESMGLVDKTHQAMFEAVHVQRSLPVQDATPEAIGGFYAQHGTDAGKFASTMQSFAVNGKLKRAEQFIARAGVDSTPTLIVNGKYRVTSGRSYEQVLNTAEHLIARERAAQQP</sequence>
<dbReference type="PROSITE" id="PS51352">
    <property type="entry name" value="THIOREDOXIN_2"/>
    <property type="match status" value="1"/>
</dbReference>
<dbReference type="Proteomes" id="UP001566331">
    <property type="component" value="Unassembled WGS sequence"/>
</dbReference>
<reference evidence="6 7" key="1">
    <citation type="submission" date="2024-07" db="EMBL/GenBank/DDBJ databases">
        <title>Luteimonas salilacus sp. nov., isolated from the shore soil of Salt Lake in Tibet of China.</title>
        <authorList>
            <person name="Zhang X."/>
            <person name="Li A."/>
        </authorList>
    </citation>
    <scope>NUCLEOTIDE SEQUENCE [LARGE SCALE GENOMIC DNA]</scope>
    <source>
        <strain evidence="6 7">B3-2-R+30</strain>
    </source>
</reference>
<gene>
    <name evidence="6" type="ORF">AB6713_11145</name>
</gene>
<keyword evidence="7" id="KW-1185">Reference proteome</keyword>
<dbReference type="Pfam" id="PF13462">
    <property type="entry name" value="Thioredoxin_4"/>
    <property type="match status" value="1"/>
</dbReference>
<dbReference type="EMBL" id="JBFWIC010000013">
    <property type="protein sequence ID" value="MEZ0475167.1"/>
    <property type="molecule type" value="Genomic_DNA"/>
</dbReference>
<dbReference type="CDD" id="cd03019">
    <property type="entry name" value="DsbA_DsbA"/>
    <property type="match status" value="1"/>
</dbReference>
<dbReference type="InterPro" id="IPR050824">
    <property type="entry name" value="Thiol_disulfide_DsbA"/>
</dbReference>
<keyword evidence="2" id="KW-0676">Redox-active center</keyword>
<name>A0ABV4HQZ4_9GAMM</name>
<feature type="region of interest" description="Disordered" evidence="3">
    <location>
        <begin position="23"/>
        <end position="101"/>
    </location>
</feature>
<feature type="signal peptide" evidence="4">
    <location>
        <begin position="1"/>
        <end position="28"/>
    </location>
</feature>
<feature type="compositionally biased region" description="Low complexity" evidence="3">
    <location>
        <begin position="35"/>
        <end position="79"/>
    </location>
</feature>
<dbReference type="InterPro" id="IPR012336">
    <property type="entry name" value="Thioredoxin-like_fold"/>
</dbReference>
<accession>A0ABV4HQZ4</accession>
<evidence type="ECO:0000256" key="2">
    <source>
        <dbReference type="ARBA" id="ARBA00023284"/>
    </source>
</evidence>
<dbReference type="RefSeq" id="WP_370564263.1">
    <property type="nucleotide sequence ID" value="NZ_JBFWIB010000007.1"/>
</dbReference>
<feature type="chain" id="PRO_5045139774" evidence="4">
    <location>
        <begin position="29"/>
        <end position="276"/>
    </location>
</feature>
<evidence type="ECO:0000256" key="3">
    <source>
        <dbReference type="SAM" id="MobiDB-lite"/>
    </source>
</evidence>
<dbReference type="InterPro" id="IPR017937">
    <property type="entry name" value="Thioredoxin_CS"/>
</dbReference>
<dbReference type="InterPro" id="IPR036249">
    <property type="entry name" value="Thioredoxin-like_sf"/>
</dbReference>
<dbReference type="PROSITE" id="PS00194">
    <property type="entry name" value="THIOREDOXIN_1"/>
    <property type="match status" value="1"/>
</dbReference>
<dbReference type="PANTHER" id="PTHR35891:SF2">
    <property type="entry name" value="THIOL:DISULFIDE INTERCHANGE PROTEIN DSBA"/>
    <property type="match status" value="1"/>
</dbReference>
<evidence type="ECO:0000259" key="5">
    <source>
        <dbReference type="PROSITE" id="PS51352"/>
    </source>
</evidence>
<evidence type="ECO:0000256" key="4">
    <source>
        <dbReference type="SAM" id="SignalP"/>
    </source>
</evidence>
<feature type="domain" description="Thioredoxin" evidence="5">
    <location>
        <begin position="67"/>
        <end position="268"/>
    </location>
</feature>
<dbReference type="PANTHER" id="PTHR35891">
    <property type="entry name" value="THIOL:DISULFIDE INTERCHANGE PROTEIN DSBA"/>
    <property type="match status" value="1"/>
</dbReference>
<dbReference type="PROSITE" id="PS51257">
    <property type="entry name" value="PROKAR_LIPOPROTEIN"/>
    <property type="match status" value="1"/>
</dbReference>
<organism evidence="6 7">
    <name type="scientific">Luteimonas salinilitoris</name>
    <dbReference type="NCBI Taxonomy" id="3237697"/>
    <lineage>
        <taxon>Bacteria</taxon>
        <taxon>Pseudomonadati</taxon>
        <taxon>Pseudomonadota</taxon>
        <taxon>Gammaproteobacteria</taxon>
        <taxon>Lysobacterales</taxon>
        <taxon>Lysobacteraceae</taxon>
        <taxon>Luteimonas</taxon>
    </lineage>
</organism>
<evidence type="ECO:0000313" key="7">
    <source>
        <dbReference type="Proteomes" id="UP001566331"/>
    </source>
</evidence>
<evidence type="ECO:0000256" key="1">
    <source>
        <dbReference type="ARBA" id="ARBA00022729"/>
    </source>
</evidence>
<proteinExistence type="predicted"/>
<dbReference type="SUPFAM" id="SSF52833">
    <property type="entry name" value="Thioredoxin-like"/>
    <property type="match status" value="1"/>
</dbReference>
<keyword evidence="1 4" id="KW-0732">Signal</keyword>
<evidence type="ECO:0000313" key="6">
    <source>
        <dbReference type="EMBL" id="MEZ0475167.1"/>
    </source>
</evidence>